<name>A0A2W1N268_9FLAO</name>
<reference evidence="6 7" key="1">
    <citation type="submission" date="2018-06" db="EMBL/GenBank/DDBJ databases">
        <title>The draft genome sequence of Crocinitomix sp. SM1701.</title>
        <authorList>
            <person name="Zhang X."/>
        </authorList>
    </citation>
    <scope>NUCLEOTIDE SEQUENCE [LARGE SCALE GENOMIC DNA]</scope>
    <source>
        <strain evidence="6 7">SM1701</strain>
    </source>
</reference>
<feature type="transmembrane region" description="Helical" evidence="5">
    <location>
        <begin position="15"/>
        <end position="34"/>
    </location>
</feature>
<organism evidence="6 7">
    <name type="scientific">Putridiphycobacter roseus</name>
    <dbReference type="NCBI Taxonomy" id="2219161"/>
    <lineage>
        <taxon>Bacteria</taxon>
        <taxon>Pseudomonadati</taxon>
        <taxon>Bacteroidota</taxon>
        <taxon>Flavobacteriia</taxon>
        <taxon>Flavobacteriales</taxon>
        <taxon>Crocinitomicaceae</taxon>
        <taxon>Putridiphycobacter</taxon>
    </lineage>
</organism>
<evidence type="ECO:0008006" key="8">
    <source>
        <dbReference type="Google" id="ProtNLM"/>
    </source>
</evidence>
<evidence type="ECO:0000313" key="6">
    <source>
        <dbReference type="EMBL" id="PZE18739.1"/>
    </source>
</evidence>
<dbReference type="InterPro" id="IPR032808">
    <property type="entry name" value="DoxX"/>
</dbReference>
<keyword evidence="2 5" id="KW-0812">Transmembrane</keyword>
<gene>
    <name evidence="6" type="ORF">DNU06_02610</name>
</gene>
<evidence type="ECO:0000256" key="4">
    <source>
        <dbReference type="ARBA" id="ARBA00023136"/>
    </source>
</evidence>
<proteinExistence type="predicted"/>
<dbReference type="RefSeq" id="WP_111061640.1">
    <property type="nucleotide sequence ID" value="NZ_JBHUCU010000007.1"/>
</dbReference>
<protein>
    <recommendedName>
        <fullName evidence="8">DoxX family protein</fullName>
    </recommendedName>
</protein>
<comment type="subcellular location">
    <subcellularLocation>
        <location evidence="1">Membrane</location>
        <topology evidence="1">Multi-pass membrane protein</topology>
    </subcellularLocation>
</comment>
<keyword evidence="4 5" id="KW-0472">Membrane</keyword>
<evidence type="ECO:0000313" key="7">
    <source>
        <dbReference type="Proteomes" id="UP000249248"/>
    </source>
</evidence>
<evidence type="ECO:0000256" key="5">
    <source>
        <dbReference type="SAM" id="Phobius"/>
    </source>
</evidence>
<keyword evidence="7" id="KW-1185">Reference proteome</keyword>
<feature type="transmembrane region" description="Helical" evidence="5">
    <location>
        <begin position="121"/>
        <end position="143"/>
    </location>
</feature>
<dbReference type="GO" id="GO:0016020">
    <property type="term" value="C:membrane"/>
    <property type="evidence" value="ECO:0007669"/>
    <property type="project" value="UniProtKB-SubCell"/>
</dbReference>
<sequence length="144" mass="16578">MYDSLLLFLEENTTFFTFSLVRIALGLLFFFQAYDKIFNIKLSVVCSEIYYGDKSKNIPRPLVKSAIYFSSYLELIAGLLLIVGLFTLPTLYLLGIHFLVLIGTFSYLDSVWNTGLVYSRFILLLILLLMPISLNVFSLDYLLR</sequence>
<dbReference type="Proteomes" id="UP000249248">
    <property type="component" value="Unassembled WGS sequence"/>
</dbReference>
<dbReference type="OrthoDB" id="796738at2"/>
<keyword evidence="3 5" id="KW-1133">Transmembrane helix</keyword>
<comment type="caution">
    <text evidence="6">The sequence shown here is derived from an EMBL/GenBank/DDBJ whole genome shotgun (WGS) entry which is preliminary data.</text>
</comment>
<evidence type="ECO:0000256" key="2">
    <source>
        <dbReference type="ARBA" id="ARBA00022692"/>
    </source>
</evidence>
<dbReference type="Pfam" id="PF07681">
    <property type="entry name" value="DoxX"/>
    <property type="match status" value="1"/>
</dbReference>
<dbReference type="EMBL" id="QKSB01000001">
    <property type="protein sequence ID" value="PZE18739.1"/>
    <property type="molecule type" value="Genomic_DNA"/>
</dbReference>
<dbReference type="AlphaFoldDB" id="A0A2W1N268"/>
<evidence type="ECO:0000256" key="3">
    <source>
        <dbReference type="ARBA" id="ARBA00022989"/>
    </source>
</evidence>
<accession>A0A2W1N268</accession>
<evidence type="ECO:0000256" key="1">
    <source>
        <dbReference type="ARBA" id="ARBA00004141"/>
    </source>
</evidence>